<accession>A0AAP1EA26</accession>
<dbReference type="RefSeq" id="WP_042976284.1">
    <property type="nucleotide sequence ID" value="NZ_JBANEV010000003.1"/>
</dbReference>
<organism evidence="1 2">
    <name type="scientific">Bacillus subtilis</name>
    <dbReference type="NCBI Taxonomy" id="1423"/>
    <lineage>
        <taxon>Bacteria</taxon>
        <taxon>Bacillati</taxon>
        <taxon>Bacillota</taxon>
        <taxon>Bacilli</taxon>
        <taxon>Bacillales</taxon>
        <taxon>Bacillaceae</taxon>
        <taxon>Bacillus</taxon>
    </lineage>
</organism>
<reference evidence="1 2" key="1">
    <citation type="submission" date="2015-09" db="EMBL/GenBank/DDBJ databases">
        <title>Spore heat resistance.</title>
        <authorList>
            <person name="Boekhorst J."/>
            <person name="Berendsen E.M."/>
            <person name="Wells-Bennik M.H."/>
            <person name="Kuipers O.P."/>
        </authorList>
    </citation>
    <scope>NUCLEOTIDE SEQUENCE [LARGE SCALE GENOMIC DNA]</scope>
    <source>
        <strain evidence="1 2">B4122</strain>
    </source>
</reference>
<dbReference type="EMBL" id="LJZV01000012">
    <property type="protein sequence ID" value="KZD91369.1"/>
    <property type="molecule type" value="Genomic_DNA"/>
</dbReference>
<gene>
    <name evidence="1" type="ORF">B4122_2011</name>
</gene>
<dbReference type="AlphaFoldDB" id="A0AAP1EA26"/>
<evidence type="ECO:0000313" key="2">
    <source>
        <dbReference type="Proteomes" id="UP000076442"/>
    </source>
</evidence>
<comment type="caution">
    <text evidence="1">The sequence shown here is derived from an EMBL/GenBank/DDBJ whole genome shotgun (WGS) entry which is preliminary data.</text>
</comment>
<dbReference type="Proteomes" id="UP000076442">
    <property type="component" value="Unassembled WGS sequence"/>
</dbReference>
<evidence type="ECO:0000313" key="1">
    <source>
        <dbReference type="EMBL" id="KZD91369.1"/>
    </source>
</evidence>
<sequence length="216" mass="24505">MDFIRSESKISPDICQKALKLAKLEQLYRSRTIGETNVDFYTCIDSSDEIVNDLISLLEVFENKFINSGILTKNSEVVFNPSFGVSSPLVGGADADIWIDGTLYDFKTTIKYSLDKNDNLQLIGYFILNELAQEVHAATGAPPLLDINRVGFYKARYGEIEFYDTEKLITKEMRDQTLVELAKYFSENPGKLYLVHNPFFVEDAKEVLKSIGEWGI</sequence>
<protein>
    <submittedName>
        <fullName evidence="1">Uncharacterized protein</fullName>
    </submittedName>
</protein>
<proteinExistence type="predicted"/>
<name>A0AAP1EA26_BACIU</name>